<reference evidence="2" key="1">
    <citation type="journal article" date="2020" name="Stud. Mycol.">
        <title>101 Dothideomycetes genomes: a test case for predicting lifestyles and emergence of pathogens.</title>
        <authorList>
            <person name="Haridas S."/>
            <person name="Albert R."/>
            <person name="Binder M."/>
            <person name="Bloem J."/>
            <person name="Labutti K."/>
            <person name="Salamov A."/>
            <person name="Andreopoulos B."/>
            <person name="Baker S."/>
            <person name="Barry K."/>
            <person name="Bills G."/>
            <person name="Bluhm B."/>
            <person name="Cannon C."/>
            <person name="Castanera R."/>
            <person name="Culley D."/>
            <person name="Daum C."/>
            <person name="Ezra D."/>
            <person name="Gonzalez J."/>
            <person name="Henrissat B."/>
            <person name="Kuo A."/>
            <person name="Liang C."/>
            <person name="Lipzen A."/>
            <person name="Lutzoni F."/>
            <person name="Magnuson J."/>
            <person name="Mondo S."/>
            <person name="Nolan M."/>
            <person name="Ohm R."/>
            <person name="Pangilinan J."/>
            <person name="Park H.-J."/>
            <person name="Ramirez L."/>
            <person name="Alfaro M."/>
            <person name="Sun H."/>
            <person name="Tritt A."/>
            <person name="Yoshinaga Y."/>
            <person name="Zwiers L.-H."/>
            <person name="Turgeon B."/>
            <person name="Goodwin S."/>
            <person name="Spatafora J."/>
            <person name="Crous P."/>
            <person name="Grigoriev I."/>
        </authorList>
    </citation>
    <scope>NUCLEOTIDE SEQUENCE</scope>
    <source>
        <strain evidence="2">ATCC 74209</strain>
    </source>
</reference>
<feature type="compositionally biased region" description="Low complexity" evidence="1">
    <location>
        <begin position="1"/>
        <end position="18"/>
    </location>
</feature>
<gene>
    <name evidence="2" type="ORF">GQ43DRAFT_440817</name>
</gene>
<evidence type="ECO:0000256" key="1">
    <source>
        <dbReference type="SAM" id="MobiDB-lite"/>
    </source>
</evidence>
<proteinExistence type="predicted"/>
<sequence>MSSTTSSGSDSVHGSTSTPSLYTREAPPSYSITMEFYGSSSSTSQNTKSKYKNTKPSKEPFYAAILSYLSMK</sequence>
<organism evidence="2 3">
    <name type="scientific">Delitschia confertaspora ATCC 74209</name>
    <dbReference type="NCBI Taxonomy" id="1513339"/>
    <lineage>
        <taxon>Eukaryota</taxon>
        <taxon>Fungi</taxon>
        <taxon>Dikarya</taxon>
        <taxon>Ascomycota</taxon>
        <taxon>Pezizomycotina</taxon>
        <taxon>Dothideomycetes</taxon>
        <taxon>Pleosporomycetidae</taxon>
        <taxon>Pleosporales</taxon>
        <taxon>Delitschiaceae</taxon>
        <taxon>Delitschia</taxon>
    </lineage>
</organism>
<feature type="region of interest" description="Disordered" evidence="1">
    <location>
        <begin position="1"/>
        <end position="26"/>
    </location>
</feature>
<dbReference type="Proteomes" id="UP000799536">
    <property type="component" value="Unassembled WGS sequence"/>
</dbReference>
<dbReference type="AlphaFoldDB" id="A0A9P4JQC0"/>
<accession>A0A9P4JQC0</accession>
<evidence type="ECO:0000313" key="2">
    <source>
        <dbReference type="EMBL" id="KAF2201177.1"/>
    </source>
</evidence>
<keyword evidence="3" id="KW-1185">Reference proteome</keyword>
<evidence type="ECO:0000313" key="3">
    <source>
        <dbReference type="Proteomes" id="UP000799536"/>
    </source>
</evidence>
<comment type="caution">
    <text evidence="2">The sequence shown here is derived from an EMBL/GenBank/DDBJ whole genome shotgun (WGS) entry which is preliminary data.</text>
</comment>
<name>A0A9P4JQC0_9PLEO</name>
<protein>
    <submittedName>
        <fullName evidence="2">Uncharacterized protein</fullName>
    </submittedName>
</protein>
<dbReference type="EMBL" id="ML993987">
    <property type="protein sequence ID" value="KAF2201177.1"/>
    <property type="molecule type" value="Genomic_DNA"/>
</dbReference>